<dbReference type="RefSeq" id="WP_021643638.1">
    <property type="nucleotide sequence ID" value="NZ_CACRUA010000009.1"/>
</dbReference>
<dbReference type="AlphaFoldDB" id="A0A6N3AR93"/>
<dbReference type="EMBL" id="CACRUA010000009">
    <property type="protein sequence ID" value="VYT93037.1"/>
    <property type="molecule type" value="Genomic_DNA"/>
</dbReference>
<dbReference type="Pfam" id="PF12680">
    <property type="entry name" value="SnoaL_2"/>
    <property type="match status" value="1"/>
</dbReference>
<gene>
    <name evidence="2" type="ORF">CSLFYP84_00939</name>
</gene>
<organism evidence="2">
    <name type="scientific">Clostridium symbiosum</name>
    <name type="common">Bacteroides symbiosus</name>
    <dbReference type="NCBI Taxonomy" id="1512"/>
    <lineage>
        <taxon>Bacteria</taxon>
        <taxon>Bacillati</taxon>
        <taxon>Bacillota</taxon>
        <taxon>Clostridia</taxon>
        <taxon>Lachnospirales</taxon>
        <taxon>Lachnospiraceae</taxon>
        <taxon>Otoolea</taxon>
    </lineage>
</organism>
<proteinExistence type="predicted"/>
<sequence>MNIERYWSDTLRQNAEAMRAYFDYNAYIKWHNTNELFNSEEFIRANCEYPGSWDGEIERSEQSGNLFITVVRVWSEDTGLSFHVTSFIEVRNGKITAVDEYWGDDGAAPEWRREKKIGRPINTEAEEQSK</sequence>
<dbReference type="Gene3D" id="3.10.450.50">
    <property type="match status" value="1"/>
</dbReference>
<reference evidence="2" key="1">
    <citation type="submission" date="2019-11" db="EMBL/GenBank/DDBJ databases">
        <authorList>
            <person name="Feng L."/>
        </authorList>
    </citation>
    <scope>NUCLEOTIDE SEQUENCE</scope>
    <source>
        <strain evidence="2">CsymbiosumLFYP84</strain>
    </source>
</reference>
<dbReference type="SUPFAM" id="SSF54427">
    <property type="entry name" value="NTF2-like"/>
    <property type="match status" value="1"/>
</dbReference>
<name>A0A6N3AR93_CLOSY</name>
<dbReference type="InterPro" id="IPR032710">
    <property type="entry name" value="NTF2-like_dom_sf"/>
</dbReference>
<feature type="domain" description="SnoaL-like" evidence="1">
    <location>
        <begin position="4"/>
        <end position="97"/>
    </location>
</feature>
<evidence type="ECO:0000259" key="1">
    <source>
        <dbReference type="Pfam" id="PF12680"/>
    </source>
</evidence>
<dbReference type="InterPro" id="IPR037401">
    <property type="entry name" value="SnoaL-like"/>
</dbReference>
<protein>
    <submittedName>
        <fullName evidence="2">SnoaL-like domain protein</fullName>
    </submittedName>
</protein>
<accession>A0A6N3AR93</accession>
<evidence type="ECO:0000313" key="2">
    <source>
        <dbReference type="EMBL" id="VYT93037.1"/>
    </source>
</evidence>